<dbReference type="InterPro" id="IPR036770">
    <property type="entry name" value="Ankyrin_rpt-contain_sf"/>
</dbReference>
<dbReference type="InParanoid" id="G4ZQX0"/>
<proteinExistence type="predicted"/>
<accession>G4ZQX0</accession>
<organism evidence="1 2">
    <name type="scientific">Phytophthora sojae (strain P6497)</name>
    <name type="common">Soybean stem and root rot agent</name>
    <name type="synonym">Phytophthora megasperma f. sp. glycines</name>
    <dbReference type="NCBI Taxonomy" id="1094619"/>
    <lineage>
        <taxon>Eukaryota</taxon>
        <taxon>Sar</taxon>
        <taxon>Stramenopiles</taxon>
        <taxon>Oomycota</taxon>
        <taxon>Peronosporomycetes</taxon>
        <taxon>Peronosporales</taxon>
        <taxon>Peronosporaceae</taxon>
        <taxon>Phytophthora</taxon>
    </lineage>
</organism>
<evidence type="ECO:0000313" key="1">
    <source>
        <dbReference type="EMBL" id="EGZ13918.1"/>
    </source>
</evidence>
<dbReference type="AlphaFoldDB" id="G4ZQX0"/>
<evidence type="ECO:0000313" key="2">
    <source>
        <dbReference type="Proteomes" id="UP000002640"/>
    </source>
</evidence>
<dbReference type="GeneID" id="20642259"/>
<sequence length="199" mass="22948">MLQKVFKQNQAFVRNCLRMLAETACNAGNVGILDWVNQFGIELRSTEHIENAVMHGDVKMLQWFFERGFEVRDPELLELAVESGQLEVARWLVEHRLAVISLELVTIAGDIENEAMMRWLVEHGPPLDVATAMRLVFDYHYVEIALWLSEDVRQHLVLEALRKANHKVMWWILSKTQFQDGAKSCICDAIQCCPKKAQL</sequence>
<dbReference type="KEGG" id="psoj:PHYSODRAFT_303276"/>
<gene>
    <name evidence="1" type="ORF">PHYSODRAFT_303276</name>
</gene>
<evidence type="ECO:0008006" key="3">
    <source>
        <dbReference type="Google" id="ProtNLM"/>
    </source>
</evidence>
<dbReference type="SMR" id="G4ZQX0"/>
<protein>
    <recommendedName>
        <fullName evidence="3">Ankyrin repeat protein</fullName>
    </recommendedName>
</protein>
<dbReference type="SUPFAM" id="SSF140860">
    <property type="entry name" value="Pseudo ankyrin repeat-like"/>
    <property type="match status" value="1"/>
</dbReference>
<dbReference type="Gene3D" id="1.25.40.20">
    <property type="entry name" value="Ankyrin repeat-containing domain"/>
    <property type="match status" value="1"/>
</dbReference>
<keyword evidence="2" id="KW-1185">Reference proteome</keyword>
<dbReference type="EMBL" id="JH159156">
    <property type="protein sequence ID" value="EGZ13918.1"/>
    <property type="molecule type" value="Genomic_DNA"/>
</dbReference>
<reference evidence="1 2" key="1">
    <citation type="journal article" date="2006" name="Science">
        <title>Phytophthora genome sequences uncover evolutionary origins and mechanisms of pathogenesis.</title>
        <authorList>
            <person name="Tyler B.M."/>
            <person name="Tripathy S."/>
            <person name="Zhang X."/>
            <person name="Dehal P."/>
            <person name="Jiang R.H."/>
            <person name="Aerts A."/>
            <person name="Arredondo F.D."/>
            <person name="Baxter L."/>
            <person name="Bensasson D."/>
            <person name="Beynon J.L."/>
            <person name="Chapman J."/>
            <person name="Damasceno C.M."/>
            <person name="Dorrance A.E."/>
            <person name="Dou D."/>
            <person name="Dickerman A.W."/>
            <person name="Dubchak I.L."/>
            <person name="Garbelotto M."/>
            <person name="Gijzen M."/>
            <person name="Gordon S.G."/>
            <person name="Govers F."/>
            <person name="Grunwald N.J."/>
            <person name="Huang W."/>
            <person name="Ivors K.L."/>
            <person name="Jones R.W."/>
            <person name="Kamoun S."/>
            <person name="Krampis K."/>
            <person name="Lamour K.H."/>
            <person name="Lee M.K."/>
            <person name="McDonald W.H."/>
            <person name="Medina M."/>
            <person name="Meijer H.J."/>
            <person name="Nordberg E.K."/>
            <person name="Maclean D.J."/>
            <person name="Ospina-Giraldo M.D."/>
            <person name="Morris P.F."/>
            <person name="Phuntumart V."/>
            <person name="Putnam N.H."/>
            <person name="Rash S."/>
            <person name="Rose J.K."/>
            <person name="Sakihama Y."/>
            <person name="Salamov A.A."/>
            <person name="Savidor A."/>
            <person name="Scheuring C.F."/>
            <person name="Smith B.M."/>
            <person name="Sobral B.W."/>
            <person name="Terry A."/>
            <person name="Torto-Alalibo T.A."/>
            <person name="Win J."/>
            <person name="Xu Z."/>
            <person name="Zhang H."/>
            <person name="Grigoriev I.V."/>
            <person name="Rokhsar D.S."/>
            <person name="Boore J.L."/>
        </authorList>
    </citation>
    <scope>NUCLEOTIDE SEQUENCE [LARGE SCALE GENOMIC DNA]</scope>
    <source>
        <strain evidence="1 2">P6497</strain>
    </source>
</reference>
<dbReference type="Proteomes" id="UP000002640">
    <property type="component" value="Unassembled WGS sequence"/>
</dbReference>
<dbReference type="RefSeq" id="XP_009531347.1">
    <property type="nucleotide sequence ID" value="XM_009533052.1"/>
</dbReference>
<name>G4ZQX0_PHYSP</name>